<feature type="compositionally biased region" description="Basic and acidic residues" evidence="5">
    <location>
        <begin position="618"/>
        <end position="627"/>
    </location>
</feature>
<comment type="caution">
    <text evidence="6">The sequence shown here is derived from an EMBL/GenBank/DDBJ whole genome shotgun (WGS) entry which is preliminary data.</text>
</comment>
<feature type="compositionally biased region" description="Polar residues" evidence="5">
    <location>
        <begin position="31"/>
        <end position="40"/>
    </location>
</feature>
<keyword evidence="7" id="KW-1185">Reference proteome</keyword>
<feature type="compositionally biased region" description="Basic and acidic residues" evidence="5">
    <location>
        <begin position="585"/>
        <end position="605"/>
    </location>
</feature>
<feature type="compositionally biased region" description="Basic residues" evidence="5">
    <location>
        <begin position="493"/>
        <end position="503"/>
    </location>
</feature>
<evidence type="ECO:0000256" key="1">
    <source>
        <dbReference type="ARBA" id="ARBA00004123"/>
    </source>
</evidence>
<comment type="subcellular location">
    <subcellularLocation>
        <location evidence="1">Nucleus</location>
    </subcellularLocation>
</comment>
<dbReference type="Pfam" id="PF05997">
    <property type="entry name" value="Nop52"/>
    <property type="match status" value="1"/>
</dbReference>
<name>A0ABD3R8W5_9STRA</name>
<feature type="compositionally biased region" description="Basic and acidic residues" evidence="5">
    <location>
        <begin position="798"/>
        <end position="816"/>
    </location>
</feature>
<evidence type="ECO:0000256" key="2">
    <source>
        <dbReference type="ARBA" id="ARBA00006374"/>
    </source>
</evidence>
<keyword evidence="3" id="KW-0698">rRNA processing</keyword>
<evidence type="ECO:0000256" key="4">
    <source>
        <dbReference type="ARBA" id="ARBA00023242"/>
    </source>
</evidence>
<feature type="compositionally biased region" description="Acidic residues" evidence="5">
    <location>
        <begin position="532"/>
        <end position="546"/>
    </location>
</feature>
<feature type="region of interest" description="Disordered" evidence="5">
    <location>
        <begin position="1"/>
        <end position="88"/>
    </location>
</feature>
<feature type="region of interest" description="Disordered" evidence="5">
    <location>
        <begin position="645"/>
        <end position="664"/>
    </location>
</feature>
<dbReference type="AlphaFoldDB" id="A0ABD3R8W5"/>
<dbReference type="EMBL" id="JALLPB020000406">
    <property type="protein sequence ID" value="KAL3809440.1"/>
    <property type="molecule type" value="Genomic_DNA"/>
</dbReference>
<feature type="compositionally biased region" description="Basic and acidic residues" evidence="5">
    <location>
        <begin position="467"/>
        <end position="486"/>
    </location>
</feature>
<evidence type="ECO:0000313" key="7">
    <source>
        <dbReference type="Proteomes" id="UP001530377"/>
    </source>
</evidence>
<dbReference type="PANTHER" id="PTHR13026">
    <property type="entry name" value="NNP-1 PROTEIN NOVEL NUCLEAR PROTEIN 1 NOP52"/>
    <property type="match status" value="1"/>
</dbReference>
<proteinExistence type="inferred from homology"/>
<feature type="compositionally biased region" description="Low complexity" evidence="5">
    <location>
        <begin position="41"/>
        <end position="56"/>
    </location>
</feature>
<reference evidence="6 7" key="1">
    <citation type="submission" date="2024-10" db="EMBL/GenBank/DDBJ databases">
        <title>Updated reference genomes for cyclostephanoid diatoms.</title>
        <authorList>
            <person name="Roberts W.R."/>
            <person name="Alverson A.J."/>
        </authorList>
    </citation>
    <scope>NUCLEOTIDE SEQUENCE [LARGE SCALE GENOMIC DNA]</scope>
    <source>
        <strain evidence="6 7">AJA228-03</strain>
    </source>
</reference>
<organism evidence="6 7">
    <name type="scientific">Cyclostephanos tholiformis</name>
    <dbReference type="NCBI Taxonomy" id="382380"/>
    <lineage>
        <taxon>Eukaryota</taxon>
        <taxon>Sar</taxon>
        <taxon>Stramenopiles</taxon>
        <taxon>Ochrophyta</taxon>
        <taxon>Bacillariophyta</taxon>
        <taxon>Coscinodiscophyceae</taxon>
        <taxon>Thalassiosirophycidae</taxon>
        <taxon>Stephanodiscales</taxon>
        <taxon>Stephanodiscaceae</taxon>
        <taxon>Cyclostephanos</taxon>
    </lineage>
</organism>
<keyword evidence="4" id="KW-0539">Nucleus</keyword>
<dbReference type="PANTHER" id="PTHR13026:SF0">
    <property type="entry name" value="RIBOSOMAL RNA PROCESSING 1B"/>
    <property type="match status" value="1"/>
</dbReference>
<dbReference type="Proteomes" id="UP001530377">
    <property type="component" value="Unassembled WGS sequence"/>
</dbReference>
<feature type="region of interest" description="Disordered" evidence="5">
    <location>
        <begin position="467"/>
        <end position="634"/>
    </location>
</feature>
<sequence length="849" mass="94281">MDSADQQKQQRAQSKKTPSLSKRQRRAAGPNPSNTWQQQPRIKSAASRARAYISYAGLADDDGEGKREGVGTAPSTPSPDGVVVGGGKLSSASLSSSLRDSLDPHLDLDSPEVKFGRLLGGTDQRTRHAAVKMLRAYLSSRSDHSNGGVGLSELDLLKLWKGLWYTLYMADKAPVQDKLSKILAEMMWSLAGTEEEDEYAGEAMNEKHCRGAHLVMLYISTFLCTVRREWGNVDKHRVDKFYTAIRYMIHEAYKYMSKRNWNVGIIHLFNDAIYNEGLSAETQGLTNGLRYHLIDICVDELAKVNRDAALPLTEATFLDCLEPFFGLAKMAVDKNVQQRVMQNVLLKFLNEYSFVSAAAAALTEDLVGDQAQKEKAALIFNQVHVGTVSRFIFTIASDSDTDERYRKSLYEMHKAYTRQIRVAGKDVDIDKHDSDDDEEERTSDGKDDLCNLGEELQDLCPDKDALEKEETVGEVEAASHEKKDFDTTDAPSKKKKKRKKKKKAEKDASAVDDKVGSTTPKAAEKMFVDAIAPEEEVQDVSLDEEALEKKETVGKEVAASHEEKDFDTTNTPTEKKKKRKKKKKAEKDASSVDDDTTPKATEKMFVDAITPETKASSKKIEKAEKDASSASDKMCIDAIAPESKSLSKKKMEKHCSKSDCRNDVASGFPVKKMAAKMEDMTIDLSSTPESSKSAKKKRKLQEGVEYATKISHEDFITSHVETPAVNSSKKKTKQNSSPPSVDPRSMHSPDQVVINQNASFEEFGSSDDNDTSSSPSKRVSFGKVNHCKSHKASMKAIKTLDKGRWDTASRTPEKSILRPRIGIVSSVKKGQNKMPSFNQLSSSKKSKKK</sequence>
<accession>A0ABD3R8W5</accession>
<dbReference type="InterPro" id="IPR010301">
    <property type="entry name" value="RRP1"/>
</dbReference>
<evidence type="ECO:0000256" key="5">
    <source>
        <dbReference type="SAM" id="MobiDB-lite"/>
    </source>
</evidence>
<comment type="similarity">
    <text evidence="2">Belongs to the RRP1 family.</text>
</comment>
<evidence type="ECO:0000313" key="6">
    <source>
        <dbReference type="EMBL" id="KAL3809440.1"/>
    </source>
</evidence>
<dbReference type="GO" id="GO:0005634">
    <property type="term" value="C:nucleus"/>
    <property type="evidence" value="ECO:0007669"/>
    <property type="project" value="UniProtKB-SubCell"/>
</dbReference>
<feature type="compositionally biased region" description="Basic and acidic residues" evidence="5">
    <location>
        <begin position="504"/>
        <end position="515"/>
    </location>
</feature>
<feature type="region of interest" description="Disordered" evidence="5">
    <location>
        <begin position="679"/>
        <end position="849"/>
    </location>
</feature>
<feature type="compositionally biased region" description="Basic and acidic residues" evidence="5">
    <location>
        <begin position="653"/>
        <end position="662"/>
    </location>
</feature>
<feature type="compositionally biased region" description="Polar residues" evidence="5">
    <location>
        <begin position="1"/>
        <end position="21"/>
    </location>
</feature>
<feature type="compositionally biased region" description="Basic residues" evidence="5">
    <location>
        <begin position="575"/>
        <end position="584"/>
    </location>
</feature>
<feature type="region of interest" description="Disordered" evidence="5">
    <location>
        <begin position="427"/>
        <end position="450"/>
    </location>
</feature>
<feature type="compositionally biased region" description="Basic and acidic residues" evidence="5">
    <location>
        <begin position="547"/>
        <end position="567"/>
    </location>
</feature>
<gene>
    <name evidence="6" type="ORF">ACHAXA_007782</name>
</gene>
<dbReference type="GO" id="GO:0006364">
    <property type="term" value="P:rRNA processing"/>
    <property type="evidence" value="ECO:0007669"/>
    <property type="project" value="UniProtKB-KW"/>
</dbReference>
<evidence type="ECO:0000256" key="3">
    <source>
        <dbReference type="ARBA" id="ARBA00022552"/>
    </source>
</evidence>
<protein>
    <submittedName>
        <fullName evidence="6">Uncharacterized protein</fullName>
    </submittedName>
</protein>